<dbReference type="Proteomes" id="UP001059893">
    <property type="component" value="Unassembled WGS sequence"/>
</dbReference>
<name>A0ABQ8NSK6_PYRGI</name>
<gene>
    <name evidence="1" type="ORF">MCOR33_002938</name>
</gene>
<dbReference type="EMBL" id="JABSND010000036">
    <property type="protein sequence ID" value="KAI6301545.1"/>
    <property type="molecule type" value="Genomic_DNA"/>
</dbReference>
<evidence type="ECO:0000313" key="2">
    <source>
        <dbReference type="Proteomes" id="UP001059893"/>
    </source>
</evidence>
<keyword evidence="2" id="KW-1185">Reference proteome</keyword>
<reference evidence="1" key="1">
    <citation type="submission" date="2021-01" db="EMBL/GenBank/DDBJ databases">
        <title>Deciphering the adaptive evolutionary patterns associated with biogeogrpahic diversity in the finger millet blast pathogen Magnaporthe oryzae in Eastern Africa.</title>
        <authorList>
            <person name="Onyema G."/>
            <person name="Shittu T.A."/>
            <person name="Dodsworth S."/>
            <person name="Devilliers S."/>
            <person name="Muthumeenakshi S."/>
            <person name="Sreenivasaprasad S."/>
        </authorList>
    </citation>
    <scope>NUCLEOTIDE SEQUENCE</scope>
    <source>
        <strain evidence="1">D15/s37</strain>
    </source>
</reference>
<evidence type="ECO:0000313" key="1">
    <source>
        <dbReference type="EMBL" id="KAI6301545.1"/>
    </source>
</evidence>
<organism evidence="1 2">
    <name type="scientific">Pyricularia grisea</name>
    <name type="common">Crabgrass-specific blast fungus</name>
    <name type="synonym">Magnaporthe grisea</name>
    <dbReference type="NCBI Taxonomy" id="148305"/>
    <lineage>
        <taxon>Eukaryota</taxon>
        <taxon>Fungi</taxon>
        <taxon>Dikarya</taxon>
        <taxon>Ascomycota</taxon>
        <taxon>Pezizomycotina</taxon>
        <taxon>Sordariomycetes</taxon>
        <taxon>Sordariomycetidae</taxon>
        <taxon>Magnaporthales</taxon>
        <taxon>Pyriculariaceae</taxon>
        <taxon>Pyricularia</taxon>
    </lineage>
</organism>
<sequence length="163" mass="17814">MGSRCNHLVRPLMLVCGRYSMSGLDSWIGGAVDGTVCTAPIDQTPECEFAPDRYPIMGLSTYLVWYTPMACASAVTLYFRQGGASPERPTDLPLIYSLDSKRTARRNGNDETWTGLLCAHAIPSGLLTDSVSQEYHNHSSARGMIWGMDGAELSGHNLLRLSK</sequence>
<accession>A0ABQ8NSK6</accession>
<proteinExistence type="predicted"/>
<comment type="caution">
    <text evidence="1">The sequence shown here is derived from an EMBL/GenBank/DDBJ whole genome shotgun (WGS) entry which is preliminary data.</text>
</comment>
<protein>
    <submittedName>
        <fullName evidence="1">Uncharacterized protein</fullName>
    </submittedName>
</protein>